<dbReference type="RefSeq" id="WP_354636296.1">
    <property type="nucleotide sequence ID" value="NZ_CP159837.1"/>
</dbReference>
<sequence>MIKITGMTREIHDQFAKDYLSELLSHLGEVETSREVTSEVRQVDVYFIPATTPKDIDPKLLGLLAPMAKTAGLFEPFRNPPTPVEISNCLVKLFGIQGEQRRQARRENVSQTQLDSPRLWILSPSISTRILGGFGAKPDESEEWPPGIYFLPKFFYTGLVAIHQLPVTPETLWLRVLGRGEVQKAAIDELVALPEANPLRRYLLEILASWRINVELSQNLDEQEKQELTMNLSPAYLRLREETFQEGRQEGLQEERRSMIENFLRVRFGEVDEQLSQIIESMLGLPTAELAVMLLNFSRSELLERFDQNP</sequence>
<proteinExistence type="predicted"/>
<evidence type="ECO:0000313" key="1">
    <source>
        <dbReference type="EMBL" id="XCM39850.1"/>
    </source>
</evidence>
<accession>A0AAU8JP68</accession>
<organism evidence="1">
    <name type="scientific">Planktothricoides raciborskii GIHE-MW2</name>
    <dbReference type="NCBI Taxonomy" id="2792601"/>
    <lineage>
        <taxon>Bacteria</taxon>
        <taxon>Bacillati</taxon>
        <taxon>Cyanobacteriota</taxon>
        <taxon>Cyanophyceae</taxon>
        <taxon>Oscillatoriophycideae</taxon>
        <taxon>Oscillatoriales</taxon>
        <taxon>Oscillatoriaceae</taxon>
        <taxon>Planktothricoides</taxon>
    </lineage>
</organism>
<gene>
    <name evidence="1" type="ORF">ABWT76_002811</name>
</gene>
<name>A0AAU8JP68_9CYAN</name>
<evidence type="ECO:0008006" key="2">
    <source>
        <dbReference type="Google" id="ProtNLM"/>
    </source>
</evidence>
<dbReference type="EMBL" id="CP159837">
    <property type="protein sequence ID" value="XCM39850.1"/>
    <property type="molecule type" value="Genomic_DNA"/>
</dbReference>
<protein>
    <recommendedName>
        <fullName evidence="2">Flagellar assembly protein H</fullName>
    </recommendedName>
</protein>
<reference evidence="1" key="1">
    <citation type="submission" date="2024-07" db="EMBL/GenBank/DDBJ databases">
        <authorList>
            <person name="Kim Y.J."/>
            <person name="Jeong J.Y."/>
        </authorList>
    </citation>
    <scope>NUCLEOTIDE SEQUENCE</scope>
    <source>
        <strain evidence="1">GIHE-MW2</strain>
    </source>
</reference>
<dbReference type="AlphaFoldDB" id="A0AAU8JP68"/>